<dbReference type="Proteomes" id="UP000004621">
    <property type="component" value="Unassembled WGS sequence"/>
</dbReference>
<proteinExistence type="predicted"/>
<reference evidence="1 2" key="1">
    <citation type="submission" date="2010-01" db="EMBL/GenBank/DDBJ databases">
        <authorList>
            <person name="Weinstock G."/>
            <person name="Sodergren E."/>
            <person name="Clifton S."/>
            <person name="Fulton L."/>
            <person name="Fulton B."/>
            <person name="Courtney L."/>
            <person name="Fronick C."/>
            <person name="Harrison M."/>
            <person name="Strong C."/>
            <person name="Farmer C."/>
            <person name="Delahaunty K."/>
            <person name="Markovic C."/>
            <person name="Hall O."/>
            <person name="Minx P."/>
            <person name="Tomlinson C."/>
            <person name="Mitreva M."/>
            <person name="Nelson J."/>
            <person name="Hou S."/>
            <person name="Wollam A."/>
            <person name="Pepin K.H."/>
            <person name="Johnson M."/>
            <person name="Bhonagiri V."/>
            <person name="Nash W.E."/>
            <person name="Warren W."/>
            <person name="Chinwalla A."/>
            <person name="Mardis E.R."/>
            <person name="Wilson R.K."/>
        </authorList>
    </citation>
    <scope>NUCLEOTIDE SEQUENCE [LARGE SCALE GENOMIC DNA]</scope>
    <source>
        <strain evidence="1 2">NJ9703</strain>
    </source>
</reference>
<gene>
    <name evidence="1" type="ORF">NEISUBOT_03510</name>
</gene>
<dbReference type="AlphaFoldDB" id="A0A9W5ITM0"/>
<organism evidence="1 2">
    <name type="scientific">Neisseria subflava NJ9703</name>
    <dbReference type="NCBI Taxonomy" id="546268"/>
    <lineage>
        <taxon>Bacteria</taxon>
        <taxon>Pseudomonadati</taxon>
        <taxon>Pseudomonadota</taxon>
        <taxon>Betaproteobacteria</taxon>
        <taxon>Neisseriales</taxon>
        <taxon>Neisseriaceae</taxon>
        <taxon>Neisseria</taxon>
    </lineage>
</organism>
<dbReference type="EMBL" id="ACEO02000001">
    <property type="protein sequence ID" value="EFC53506.1"/>
    <property type="molecule type" value="Genomic_DNA"/>
</dbReference>
<accession>A0A9W5ITM0</accession>
<sequence length="125" mass="14252">MSSNPKKYQDRLQDGFTLLKTSYALTGHISALGAYRDQVRIDGNDGFAPYAKLTHHIAELLTQMPQTDPEAFETAMTQIRQEFAELEQNTQAQQDHILKHQLDLIIRQLTPCYQALHRQADVEAV</sequence>
<evidence type="ECO:0000313" key="1">
    <source>
        <dbReference type="EMBL" id="EFC53506.1"/>
    </source>
</evidence>
<name>A0A9W5ITM0_NEISU</name>
<protein>
    <submittedName>
        <fullName evidence="1">Uncharacterized protein</fullName>
    </submittedName>
</protein>
<evidence type="ECO:0000313" key="2">
    <source>
        <dbReference type="Proteomes" id="UP000004621"/>
    </source>
</evidence>
<comment type="caution">
    <text evidence="1">The sequence shown here is derived from an EMBL/GenBank/DDBJ whole genome shotgun (WGS) entry which is preliminary data.</text>
</comment>